<gene>
    <name evidence="2" type="ORF">LAMO00422_LOCUS2895</name>
</gene>
<sequence>MSGKEKKGGGRFKFSAEAAAKIGLHNLATSIEKNVREEKAILHEIEQTSHHIKTVEANIKKMKIHQCSLVLLKEFSIKCKTAKEAINTQHFIRAGMSLSEARNLLSKLENTSLENSRILRKITKRLEKLQLKVSEGLEQAAIQTMFMAQNDSNDVSFVSQKQYKTQGFIVIYTLRLYGPRPTAMQKVITSAKSIGESMLYRCLSHIAKRITKDLITPLLTAVALSPSPSPLPPLPRGISSITGFSVSNSPGDLVEISQRSESRDSKRKSRDSKGKKGKVRQRVWRVVEDGKDLILAIYEQETSGESPRISGNSPKISGESKRISAETPESLQESSGDLIRRFCRDCGKLLVKAVGGGVGEDVNFRREIGTRVYGTLQYQFIKKVLSKHIPSEVKKLRDFTLRTRKDIQKLEKYLLDRNILFPDGKTSIDAARFRLEKVIKEWLSGIEIGGREERRYDPTDLLNFALAHKLEGEKPDEIYRKYVENQTNQGSKSALTHTEVTDKKFSKILRKSPEISEKFPENFLEFFEKIPEMHLRRASTALLETARRYMETLRDDVVTVEYRPNINNKENIENEEIDFATESIRIMFGDISAYSSNVRAKVSVCAYAILQLAYMSHNQAIQANHITTTKFSKAFLDITTDIFSLFTSLCLASLSRGQYIDFIPQLCKDIRFIGTHASGLQFRSRSLLTNTKGTRLADISNLCHEMSRRVTASYLIQKRNKVITALEPINQGVGDLQIVSRAEACIQGLRNAISECKTVVTAEWMHPSEKTENSILLTSYLGHVYSTLVRSIFSAQSISQECARNICILLQITFEVKVKSSEIFDKARVIYRVLGDNITLSLLEEDIKKGICDPLTKSEIKTLVKAIWGKTPKRDALLATLSD</sequence>
<feature type="compositionally biased region" description="Basic residues" evidence="1">
    <location>
        <begin position="265"/>
        <end position="281"/>
    </location>
</feature>
<dbReference type="GO" id="GO:0005737">
    <property type="term" value="C:cytoplasm"/>
    <property type="evidence" value="ECO:0007669"/>
    <property type="project" value="GOC"/>
</dbReference>
<dbReference type="PANTHER" id="PTHR12205:SF0">
    <property type="entry name" value="CENTROMERE_KINETOCHORE PROTEIN ZW10 HOMOLOG"/>
    <property type="match status" value="1"/>
</dbReference>
<protein>
    <submittedName>
        <fullName evidence="2">Uncharacterized protein</fullName>
    </submittedName>
</protein>
<dbReference type="GO" id="GO:0007094">
    <property type="term" value="P:mitotic spindle assembly checkpoint signaling"/>
    <property type="evidence" value="ECO:0007669"/>
    <property type="project" value="TreeGrafter"/>
</dbReference>
<organism evidence="2">
    <name type="scientific">Amorphochlora amoebiformis</name>
    <dbReference type="NCBI Taxonomy" id="1561963"/>
    <lineage>
        <taxon>Eukaryota</taxon>
        <taxon>Sar</taxon>
        <taxon>Rhizaria</taxon>
        <taxon>Cercozoa</taxon>
        <taxon>Chlorarachniophyceae</taxon>
        <taxon>Amorphochlora</taxon>
    </lineage>
</organism>
<evidence type="ECO:0000256" key="1">
    <source>
        <dbReference type="SAM" id="MobiDB-lite"/>
    </source>
</evidence>
<feature type="region of interest" description="Disordered" evidence="1">
    <location>
        <begin position="304"/>
        <end position="330"/>
    </location>
</feature>
<reference evidence="2" key="1">
    <citation type="submission" date="2021-01" db="EMBL/GenBank/DDBJ databases">
        <authorList>
            <person name="Corre E."/>
            <person name="Pelletier E."/>
            <person name="Niang G."/>
            <person name="Scheremetjew M."/>
            <person name="Finn R."/>
            <person name="Kale V."/>
            <person name="Holt S."/>
            <person name="Cochrane G."/>
            <person name="Meng A."/>
            <person name="Brown T."/>
            <person name="Cohen L."/>
        </authorList>
    </citation>
    <scope>NUCLEOTIDE SEQUENCE</scope>
    <source>
        <strain evidence="2">CCMP2058</strain>
    </source>
</reference>
<feature type="region of interest" description="Disordered" evidence="1">
    <location>
        <begin position="255"/>
        <end position="281"/>
    </location>
</feature>
<evidence type="ECO:0000313" key="2">
    <source>
        <dbReference type="EMBL" id="CAD8434060.1"/>
    </source>
</evidence>
<dbReference type="GO" id="GO:1990423">
    <property type="term" value="C:RZZ complex"/>
    <property type="evidence" value="ECO:0007669"/>
    <property type="project" value="TreeGrafter"/>
</dbReference>
<name>A0A7S0CU93_9EUKA</name>
<dbReference type="EMBL" id="HBEM01004128">
    <property type="protein sequence ID" value="CAD8434060.1"/>
    <property type="molecule type" value="Transcribed_RNA"/>
</dbReference>
<dbReference type="AlphaFoldDB" id="A0A7S0CU93"/>
<proteinExistence type="predicted"/>
<dbReference type="PANTHER" id="PTHR12205">
    <property type="entry name" value="CENTROMERE/KINETOCHORE PROTEIN ZW10"/>
    <property type="match status" value="1"/>
</dbReference>
<accession>A0A7S0CU93</accession>
<dbReference type="InterPro" id="IPR046362">
    <property type="entry name" value="Zw10/DSL1_C_sf"/>
</dbReference>
<dbReference type="Gene3D" id="1.10.357.150">
    <property type="match status" value="1"/>
</dbReference>
<dbReference type="GO" id="GO:0006888">
    <property type="term" value="P:endoplasmic reticulum to Golgi vesicle-mediated transport"/>
    <property type="evidence" value="ECO:0007669"/>
    <property type="project" value="TreeGrafter"/>
</dbReference>
<feature type="compositionally biased region" description="Polar residues" evidence="1">
    <location>
        <begin position="304"/>
        <end position="315"/>
    </location>
</feature>